<organism evidence="2">
    <name type="scientific">Amblyomma americanum</name>
    <name type="common">Lone star tick</name>
    <dbReference type="NCBI Taxonomy" id="6943"/>
    <lineage>
        <taxon>Eukaryota</taxon>
        <taxon>Metazoa</taxon>
        <taxon>Ecdysozoa</taxon>
        <taxon>Arthropoda</taxon>
        <taxon>Chelicerata</taxon>
        <taxon>Arachnida</taxon>
        <taxon>Acari</taxon>
        <taxon>Parasitiformes</taxon>
        <taxon>Ixodida</taxon>
        <taxon>Ixodoidea</taxon>
        <taxon>Ixodidae</taxon>
        <taxon>Amblyomminae</taxon>
        <taxon>Amblyomma</taxon>
    </lineage>
</organism>
<keyword evidence="1" id="KW-0472">Membrane</keyword>
<gene>
    <name evidence="2" type="primary">ATP8</name>
    <name evidence="2" type="ORF">VN03_09</name>
</gene>
<dbReference type="EMBL" id="KP941755">
    <property type="protein sequence ID" value="AKQ50893.1"/>
    <property type="molecule type" value="Genomic_DNA"/>
</dbReference>
<protein>
    <submittedName>
        <fullName evidence="2">ATP synthase subunit 8</fullName>
    </submittedName>
    <submittedName>
        <fullName evidence="3">ATPase subunit 8</fullName>
    </submittedName>
</protein>
<evidence type="ECO:0000256" key="1">
    <source>
        <dbReference type="SAM" id="Phobius"/>
    </source>
</evidence>
<dbReference type="AlphaFoldDB" id="A0A0K0PR22"/>
<name>A0A0K0PR22_AMBAM</name>
<evidence type="ECO:0000313" key="3">
    <source>
        <dbReference type="EMBL" id="AKT08846.1"/>
    </source>
</evidence>
<feature type="transmembrane region" description="Helical" evidence="1">
    <location>
        <begin position="6"/>
        <end position="30"/>
    </location>
</feature>
<geneLocation type="mitochondrion" evidence="2"/>
<keyword evidence="1" id="KW-0812">Transmembrane</keyword>
<evidence type="ECO:0000313" key="2">
    <source>
        <dbReference type="EMBL" id="AKQ50893.1"/>
    </source>
</evidence>
<keyword evidence="2" id="KW-0496">Mitochondrion</keyword>
<dbReference type="EMBL" id="KP997025">
    <property type="protein sequence ID" value="AKT08846.1"/>
    <property type="molecule type" value="Genomic_DNA"/>
</dbReference>
<dbReference type="CTD" id="4509"/>
<dbReference type="RefSeq" id="YP_009159620.1">
    <property type="nucleotide sequence ID" value="NC_027609.1"/>
</dbReference>
<reference evidence="2" key="1">
    <citation type="journal article" date="2015" name="Ticks Tick Borne Dis.">
        <title>The mitochondrial genome of the lone star tick (Amblyomma americanum).</title>
        <authorList>
            <person name="Williams-Newkirk A.J."/>
            <person name="Burroughs M."/>
            <person name="Changayil S.S."/>
            <person name="Dasch G.A."/>
        </authorList>
    </citation>
    <scope>NUCLEOTIDE SEQUENCE</scope>
    <source>
        <strain evidence="3">2011Aamer966</strain>
        <tissue evidence="3">Whole tick</tissue>
    </source>
</reference>
<keyword evidence="1" id="KW-1133">Transmembrane helix</keyword>
<dbReference type="GeneID" id="25077906"/>
<proteinExistence type="predicted"/>
<accession>A0A0K0PR22</accession>
<sequence length="52" mass="6450">MPQLFPLSWMMITPIMLTIFLIILMTIYFLKMEMKMMMPKKETIKVYINFKW</sequence>